<dbReference type="GO" id="GO:0003697">
    <property type="term" value="F:single-stranded DNA binding"/>
    <property type="evidence" value="ECO:0007669"/>
    <property type="project" value="UniProtKB-UniRule"/>
</dbReference>
<sequence>MATPNDKTKPSAEEKSKALAAALGQIEKQFGKGAIMKLGDRPDMDVESVSTGSIGLDVALGIGGLPMGRIVEIFGPESSGKTTLTLSVIAQAQKAGKVCAFIDAEHALDPIYAAKLGVDVKELFISQPDNGEQALEICDALVRSGAIDVIIVDSVAALTPKAEIEGDMGDAHVGLQARLMSQALRKLTAQIKSSNCLVVFINQIRMKIGVMFGNPETTTGGNALKFYSSVRLDIRRIGSVKAGDEIIGNETRVKVVKNKLAAPFRTVDFQIMYGEGISKNGELIELGVKQKLVQKSGAWFAYEGQKIGQGKANAMKWLADNPEKAAELESKIRAEFQENPEKTLIAELDGSGKNTELDDSEDTVNFE</sequence>
<evidence type="ECO:0000256" key="13">
    <source>
        <dbReference type="SAM" id="MobiDB-lite"/>
    </source>
</evidence>
<keyword evidence="6 10" id="KW-0238">DNA-binding</keyword>
<comment type="similarity">
    <text evidence="1 10 12">Belongs to the RecA family.</text>
</comment>
<dbReference type="Pfam" id="PF21096">
    <property type="entry name" value="RecA_C"/>
    <property type="match status" value="1"/>
</dbReference>
<feature type="compositionally biased region" description="Acidic residues" evidence="13">
    <location>
        <begin position="357"/>
        <end position="367"/>
    </location>
</feature>
<keyword evidence="17" id="KW-1185">Reference proteome</keyword>
<evidence type="ECO:0000256" key="6">
    <source>
        <dbReference type="ARBA" id="ARBA00023125"/>
    </source>
</evidence>
<dbReference type="SMART" id="SM00382">
    <property type="entry name" value="AAA"/>
    <property type="match status" value="1"/>
</dbReference>
<comment type="function">
    <text evidence="10">Can catalyze the hydrolysis of ATP in the presence of single-stranded DNA, the ATP-dependent uptake of single-stranded DNA by duplex DNA, and the ATP-dependent hybridization of homologous single-stranded DNAs. It interacts with LexA causing its activation and leading to its autocatalytic cleavage.</text>
</comment>
<keyword evidence="8 10" id="KW-0234">DNA repair</keyword>
<protein>
    <recommendedName>
        <fullName evidence="2 10">Protein RecA</fullName>
    </recommendedName>
    <alternativeName>
        <fullName evidence="10 11">Recombinase A</fullName>
    </alternativeName>
</protein>
<gene>
    <name evidence="10" type="primary">recA</name>
    <name evidence="16" type="ordered locus">Asuc_0261</name>
</gene>
<dbReference type="PROSITE" id="PS50163">
    <property type="entry name" value="RECA_3"/>
    <property type="match status" value="1"/>
</dbReference>
<feature type="binding site" evidence="10">
    <location>
        <begin position="75"/>
        <end position="82"/>
    </location>
    <ligand>
        <name>ATP</name>
        <dbReference type="ChEBI" id="CHEBI:30616"/>
    </ligand>
</feature>
<dbReference type="GO" id="GO:0006310">
    <property type="term" value="P:DNA recombination"/>
    <property type="evidence" value="ECO:0007669"/>
    <property type="project" value="UniProtKB-UniRule"/>
</dbReference>
<accession>A6VKZ3</accession>
<dbReference type="Gene3D" id="3.40.50.300">
    <property type="entry name" value="P-loop containing nucleotide triphosphate hydrolases"/>
    <property type="match status" value="1"/>
</dbReference>
<evidence type="ECO:0000256" key="4">
    <source>
        <dbReference type="ARBA" id="ARBA00022763"/>
    </source>
</evidence>
<dbReference type="NCBIfam" id="TIGR02012">
    <property type="entry name" value="tigrfam_recA"/>
    <property type="match status" value="1"/>
</dbReference>
<dbReference type="STRING" id="339671.Asuc_0261"/>
<dbReference type="InterPro" id="IPR049261">
    <property type="entry name" value="RecA-like_C"/>
</dbReference>
<dbReference type="PANTHER" id="PTHR45900:SF1">
    <property type="entry name" value="MITOCHONDRIAL DNA REPAIR PROTEIN RECA HOMOLOG-RELATED"/>
    <property type="match status" value="1"/>
</dbReference>
<dbReference type="GO" id="GO:0005524">
    <property type="term" value="F:ATP binding"/>
    <property type="evidence" value="ECO:0007669"/>
    <property type="project" value="UniProtKB-UniRule"/>
</dbReference>
<dbReference type="CDD" id="cd00983">
    <property type="entry name" value="RecA"/>
    <property type="match status" value="1"/>
</dbReference>
<dbReference type="InterPro" id="IPR013765">
    <property type="entry name" value="DNA_recomb/repair_RecA"/>
</dbReference>
<keyword evidence="7 10" id="KW-0233">DNA recombination</keyword>
<evidence type="ECO:0000256" key="10">
    <source>
        <dbReference type="HAMAP-Rule" id="MF_00268"/>
    </source>
</evidence>
<dbReference type="Proteomes" id="UP000001114">
    <property type="component" value="Chromosome"/>
</dbReference>
<keyword evidence="4 10" id="KW-0227">DNA damage</keyword>
<dbReference type="InterPro" id="IPR020588">
    <property type="entry name" value="RecA_ATP-bd"/>
</dbReference>
<dbReference type="InterPro" id="IPR020584">
    <property type="entry name" value="DNA_recomb/repair_RecA_CS"/>
</dbReference>
<evidence type="ECO:0000256" key="7">
    <source>
        <dbReference type="ARBA" id="ARBA00023172"/>
    </source>
</evidence>
<dbReference type="GO" id="GO:0016787">
    <property type="term" value="F:hydrolase activity"/>
    <property type="evidence" value="ECO:0007669"/>
    <property type="project" value="UniProtKB-KW"/>
</dbReference>
<keyword evidence="9 10" id="KW-0742">SOS response</keyword>
<evidence type="ECO:0000256" key="5">
    <source>
        <dbReference type="ARBA" id="ARBA00022840"/>
    </source>
</evidence>
<evidence type="ECO:0000313" key="16">
    <source>
        <dbReference type="EMBL" id="ABR73640.1"/>
    </source>
</evidence>
<dbReference type="InterPro" id="IPR049428">
    <property type="entry name" value="RecA-like_N"/>
</dbReference>
<keyword evidence="10" id="KW-0963">Cytoplasm</keyword>
<reference evidence="17" key="1">
    <citation type="journal article" date="2010" name="BMC Genomics">
        <title>A genomic perspective on the potential of Actinobacillus succinogenes for industrial succinate production.</title>
        <authorList>
            <person name="McKinlay J.B."/>
            <person name="Laivenieks M."/>
            <person name="Schindler B.D."/>
            <person name="McKinlay A.A."/>
            <person name="Siddaramappa S."/>
            <person name="Challacombe J.F."/>
            <person name="Lowry S.R."/>
            <person name="Clum A."/>
            <person name="Lapidus A.L."/>
            <person name="Burkhart K.B."/>
            <person name="Harkins V."/>
            <person name="Vieille C."/>
        </authorList>
    </citation>
    <scope>NUCLEOTIDE SEQUENCE [LARGE SCALE GENOMIC DNA]</scope>
    <source>
        <strain evidence="17">ATCC 55618 / DSM 22257 / CCUG 43843 / 130Z</strain>
    </source>
</reference>
<comment type="subcellular location">
    <subcellularLocation>
        <location evidence="10">Cytoplasm</location>
    </subcellularLocation>
</comment>
<dbReference type="RefSeq" id="WP_011978916.1">
    <property type="nucleotide sequence ID" value="NC_009655.1"/>
</dbReference>
<evidence type="ECO:0000313" key="17">
    <source>
        <dbReference type="Proteomes" id="UP000001114"/>
    </source>
</evidence>
<dbReference type="PRINTS" id="PR00142">
    <property type="entry name" value="RECA"/>
</dbReference>
<feature type="domain" description="RecA family profile 2" evidence="15">
    <location>
        <begin position="209"/>
        <end position="282"/>
    </location>
</feature>
<proteinExistence type="inferred from homology"/>
<dbReference type="InterPro" id="IPR003593">
    <property type="entry name" value="AAA+_ATPase"/>
</dbReference>
<dbReference type="SUPFAM" id="SSF54752">
    <property type="entry name" value="RecA protein, C-terminal domain"/>
    <property type="match status" value="1"/>
</dbReference>
<name>A6VKZ3_ACTSZ</name>
<keyword evidence="16" id="KW-0378">Hydrolase</keyword>
<evidence type="ECO:0000256" key="9">
    <source>
        <dbReference type="ARBA" id="ARBA00023236"/>
    </source>
</evidence>
<evidence type="ECO:0000256" key="1">
    <source>
        <dbReference type="ARBA" id="ARBA00009391"/>
    </source>
</evidence>
<evidence type="ECO:0000259" key="15">
    <source>
        <dbReference type="PROSITE" id="PS50163"/>
    </source>
</evidence>
<dbReference type="InterPro" id="IPR020587">
    <property type="entry name" value="RecA_monomer-monomer_interface"/>
</dbReference>
<dbReference type="HAMAP" id="MF_00268">
    <property type="entry name" value="RecA"/>
    <property type="match status" value="1"/>
</dbReference>
<dbReference type="eggNOG" id="COG0468">
    <property type="taxonomic scope" value="Bacteria"/>
</dbReference>
<evidence type="ECO:0000256" key="11">
    <source>
        <dbReference type="RuleBase" id="RU000526"/>
    </source>
</evidence>
<dbReference type="InterPro" id="IPR027417">
    <property type="entry name" value="P-loop_NTPase"/>
</dbReference>
<dbReference type="AlphaFoldDB" id="A6VKZ3"/>
<dbReference type="FunFam" id="3.40.50.300:FF:000087">
    <property type="entry name" value="Recombinase RecA"/>
    <property type="match status" value="1"/>
</dbReference>
<feature type="region of interest" description="Disordered" evidence="13">
    <location>
        <begin position="346"/>
        <end position="367"/>
    </location>
</feature>
<keyword evidence="5 10" id="KW-0067">ATP-binding</keyword>
<organism evidence="16 17">
    <name type="scientific">Actinobacillus succinogenes (strain ATCC 55618 / DSM 22257 / CCUG 43843 / 130Z)</name>
    <dbReference type="NCBI Taxonomy" id="339671"/>
    <lineage>
        <taxon>Bacteria</taxon>
        <taxon>Pseudomonadati</taxon>
        <taxon>Pseudomonadota</taxon>
        <taxon>Gammaproteobacteria</taxon>
        <taxon>Pasteurellales</taxon>
        <taxon>Pasteurellaceae</taxon>
        <taxon>Actinobacillus</taxon>
    </lineage>
</organism>
<dbReference type="HOGENOM" id="CLU_040469_3_2_6"/>
<evidence type="ECO:0000256" key="3">
    <source>
        <dbReference type="ARBA" id="ARBA00022741"/>
    </source>
</evidence>
<dbReference type="OrthoDB" id="9776733at2"/>
<dbReference type="GO" id="GO:0005829">
    <property type="term" value="C:cytosol"/>
    <property type="evidence" value="ECO:0007669"/>
    <property type="project" value="TreeGrafter"/>
</dbReference>
<dbReference type="PANTHER" id="PTHR45900">
    <property type="entry name" value="RECA"/>
    <property type="match status" value="1"/>
</dbReference>
<evidence type="ECO:0000256" key="8">
    <source>
        <dbReference type="ARBA" id="ARBA00023204"/>
    </source>
</evidence>
<feature type="domain" description="RecA family profile 1" evidence="14">
    <location>
        <begin position="45"/>
        <end position="204"/>
    </location>
</feature>
<dbReference type="PROSITE" id="PS50162">
    <property type="entry name" value="RECA_2"/>
    <property type="match status" value="1"/>
</dbReference>
<dbReference type="GO" id="GO:0006281">
    <property type="term" value="P:DNA repair"/>
    <property type="evidence" value="ECO:0007669"/>
    <property type="project" value="UniProtKB-UniRule"/>
</dbReference>
<evidence type="ECO:0000256" key="2">
    <source>
        <dbReference type="ARBA" id="ARBA00015553"/>
    </source>
</evidence>
<evidence type="ECO:0000259" key="14">
    <source>
        <dbReference type="PROSITE" id="PS50162"/>
    </source>
</evidence>
<dbReference type="GO" id="GO:0009432">
    <property type="term" value="P:SOS response"/>
    <property type="evidence" value="ECO:0007669"/>
    <property type="project" value="UniProtKB-UniRule"/>
</dbReference>
<dbReference type="EMBL" id="CP000746">
    <property type="protein sequence ID" value="ABR73640.1"/>
    <property type="molecule type" value="Genomic_DNA"/>
</dbReference>
<dbReference type="Pfam" id="PF00154">
    <property type="entry name" value="RecA_N"/>
    <property type="match status" value="1"/>
</dbReference>
<dbReference type="PROSITE" id="PS00321">
    <property type="entry name" value="RECA_1"/>
    <property type="match status" value="1"/>
</dbReference>
<dbReference type="GO" id="GO:0140664">
    <property type="term" value="F:ATP-dependent DNA damage sensor activity"/>
    <property type="evidence" value="ECO:0007669"/>
    <property type="project" value="InterPro"/>
</dbReference>
<dbReference type="GO" id="GO:0003684">
    <property type="term" value="F:damaged DNA binding"/>
    <property type="evidence" value="ECO:0007669"/>
    <property type="project" value="UniProtKB-UniRule"/>
</dbReference>
<keyword evidence="3 10" id="KW-0547">Nucleotide-binding</keyword>
<dbReference type="KEGG" id="asu:Asuc_0261"/>
<evidence type="ECO:0000256" key="12">
    <source>
        <dbReference type="RuleBase" id="RU004527"/>
    </source>
</evidence>
<dbReference type="SUPFAM" id="SSF52540">
    <property type="entry name" value="P-loop containing nucleoside triphosphate hydrolases"/>
    <property type="match status" value="1"/>
</dbReference>
<dbReference type="InterPro" id="IPR023400">
    <property type="entry name" value="RecA_C_sf"/>
</dbReference>